<organism evidence="2 3">
    <name type="scientific">Amycolatopsis jiangsuensis</name>
    <dbReference type="NCBI Taxonomy" id="1181879"/>
    <lineage>
        <taxon>Bacteria</taxon>
        <taxon>Bacillati</taxon>
        <taxon>Actinomycetota</taxon>
        <taxon>Actinomycetes</taxon>
        <taxon>Pseudonocardiales</taxon>
        <taxon>Pseudonocardiaceae</taxon>
        <taxon>Amycolatopsis</taxon>
    </lineage>
</organism>
<dbReference type="PANTHER" id="PTHR46865">
    <property type="entry name" value="OXIDOREDUCTASE-RELATED"/>
    <property type="match status" value="1"/>
</dbReference>
<dbReference type="InterPro" id="IPR036188">
    <property type="entry name" value="FAD/NAD-bd_sf"/>
</dbReference>
<dbReference type="GO" id="GO:0071949">
    <property type="term" value="F:FAD binding"/>
    <property type="evidence" value="ECO:0007669"/>
    <property type="project" value="InterPro"/>
</dbReference>
<evidence type="ECO:0000313" key="2">
    <source>
        <dbReference type="EMBL" id="MBB4689658.1"/>
    </source>
</evidence>
<name>A0A840J8E9_9PSEU</name>
<sequence length="418" mass="46307">MPTEETKRALVVGLGVTGISTAVGLRSAGWTPVIVERAPRRRTGGHMIGMYDSGRSAAKRLGILAHLRDRASVLPHLDIDRGRRRKVGMSFQDLPGTPWMMLRGDVERAAYATLPEDVEIRYSTTPTVVEQDDDGVDVTLLNTADGTSKTERFALVVGADGVRSTVRSLVFGPHEDHVERLNYMVVGYTYPGAPRGLAMGQGCSLLEPDRSMWVFAYRDADPTVLFQYRTDDVEAEFTQSPVERVKAVYGTEPLGETLGDAVATMADADEVLFDSCDQVKMKSWRKGRVVLIGDSAWCLTLFAGMGVSAGLAGADLLRAALSRHTENLNAGLAEWERTLKPYVREFQRLAHVQRVTWVPDNKKQIRIRRVLVRVRRFRLGARLLDRFTPFEVTRAWKEADIVLGPAETDPSRGPARAA</sequence>
<feature type="domain" description="FAD-binding" evidence="1">
    <location>
        <begin position="9"/>
        <end position="321"/>
    </location>
</feature>
<comment type="caution">
    <text evidence="2">The sequence shown here is derived from an EMBL/GenBank/DDBJ whole genome shotgun (WGS) entry which is preliminary data.</text>
</comment>
<proteinExistence type="predicted"/>
<keyword evidence="3" id="KW-1185">Reference proteome</keyword>
<dbReference type="InterPro" id="IPR002938">
    <property type="entry name" value="FAD-bd"/>
</dbReference>
<dbReference type="Pfam" id="PF01494">
    <property type="entry name" value="FAD_binding_3"/>
    <property type="match status" value="1"/>
</dbReference>
<reference evidence="2 3" key="1">
    <citation type="submission" date="2020-08" db="EMBL/GenBank/DDBJ databases">
        <title>Sequencing the genomes of 1000 actinobacteria strains.</title>
        <authorList>
            <person name="Klenk H.-P."/>
        </authorList>
    </citation>
    <scope>NUCLEOTIDE SEQUENCE [LARGE SCALE GENOMIC DNA]</scope>
    <source>
        <strain evidence="2 3">DSM 45859</strain>
    </source>
</reference>
<dbReference type="PRINTS" id="PR00420">
    <property type="entry name" value="RNGMNOXGNASE"/>
</dbReference>
<dbReference type="PANTHER" id="PTHR46865:SF8">
    <property type="entry name" value="POSSIBLE OXIDOREDUCTASE"/>
    <property type="match status" value="1"/>
</dbReference>
<dbReference type="SUPFAM" id="SSF51905">
    <property type="entry name" value="FAD/NAD(P)-binding domain"/>
    <property type="match status" value="1"/>
</dbReference>
<dbReference type="AlphaFoldDB" id="A0A840J8E9"/>
<accession>A0A840J8E9</accession>
<dbReference type="Gene3D" id="3.30.9.10">
    <property type="entry name" value="D-Amino Acid Oxidase, subunit A, domain 2"/>
    <property type="match status" value="1"/>
</dbReference>
<dbReference type="Proteomes" id="UP000581769">
    <property type="component" value="Unassembled WGS sequence"/>
</dbReference>
<evidence type="ECO:0000259" key="1">
    <source>
        <dbReference type="Pfam" id="PF01494"/>
    </source>
</evidence>
<protein>
    <submittedName>
        <fullName evidence="2">2-polyprenyl-6-methoxyphenol hydroxylase-like FAD-dependent oxidoreductase</fullName>
    </submittedName>
</protein>
<dbReference type="InterPro" id="IPR051704">
    <property type="entry name" value="FAD_aromatic-hydroxylase"/>
</dbReference>
<gene>
    <name evidence="2" type="ORF">BJY18_007143</name>
</gene>
<dbReference type="RefSeq" id="WP_184784151.1">
    <property type="nucleotide sequence ID" value="NZ_JACHMG010000001.1"/>
</dbReference>
<evidence type="ECO:0000313" key="3">
    <source>
        <dbReference type="Proteomes" id="UP000581769"/>
    </source>
</evidence>
<dbReference type="Gene3D" id="3.50.50.60">
    <property type="entry name" value="FAD/NAD(P)-binding domain"/>
    <property type="match status" value="1"/>
</dbReference>
<dbReference type="EMBL" id="JACHMG010000001">
    <property type="protein sequence ID" value="MBB4689658.1"/>
    <property type="molecule type" value="Genomic_DNA"/>
</dbReference>